<comment type="caution">
    <text evidence="1">The sequence shown here is derived from an EMBL/GenBank/DDBJ whole genome shotgun (WGS) entry which is preliminary data.</text>
</comment>
<dbReference type="InterPro" id="IPR018881">
    <property type="entry name" value="C2orf69_mit"/>
</dbReference>
<dbReference type="EMBL" id="JAPWTK010000008">
    <property type="protein sequence ID" value="KAJ8960594.1"/>
    <property type="molecule type" value="Genomic_DNA"/>
</dbReference>
<dbReference type="Proteomes" id="UP001162162">
    <property type="component" value="Unassembled WGS sequence"/>
</dbReference>
<dbReference type="PANTHER" id="PTHR31296:SF1">
    <property type="entry name" value="MITOCHONDRIAL PROTEIN C2ORF69"/>
    <property type="match status" value="1"/>
</dbReference>
<dbReference type="AlphaFoldDB" id="A0AAV8Z8J4"/>
<protein>
    <submittedName>
        <fullName evidence="1">Uncharacterized protein</fullName>
    </submittedName>
</protein>
<evidence type="ECO:0000313" key="1">
    <source>
        <dbReference type="EMBL" id="KAJ8960594.1"/>
    </source>
</evidence>
<dbReference type="Pfam" id="PF10561">
    <property type="entry name" value="C2orf69"/>
    <property type="match status" value="1"/>
</dbReference>
<dbReference type="GO" id="GO:0005739">
    <property type="term" value="C:mitochondrion"/>
    <property type="evidence" value="ECO:0007669"/>
    <property type="project" value="TreeGrafter"/>
</dbReference>
<dbReference type="PANTHER" id="PTHR31296">
    <property type="entry name" value="UPF0565 PROTEIN C2ORF69"/>
    <property type="match status" value="1"/>
</dbReference>
<keyword evidence="2" id="KW-1185">Reference proteome</keyword>
<gene>
    <name evidence="1" type="ORF">NQ318_013884</name>
</gene>
<name>A0AAV8Z8J4_9CUCU</name>
<accession>A0AAV8Z8J4</accession>
<sequence>MMGGQVRPCPIRLCNVPGFEGRSNDVVYSAPIQKMDKPSVVVFFGGDVQDFTENMKSHRDNVNYIKWNLENTALLLQTKFLDCHVIVIRPSRMEYKTFSCYENFVPCAKCGAPEHTPMHHSLLHLEKLVCNVSERLYEMTEGDLNAAMEVSSKAMVLENDRSPPTACRRTNNRTGEISLDKASIRDLPNYDLKIVGFSKGCVVLNQFLYEFHYFKTLKSDDSTLAKIISKIKDMYWLDGGHSGGKNTWITSRPLLETLTGLDIKVHVHVTPYQIQDDRRPWIKKEERSFSDILKRQGASIDRTVHFENVTAGLLQHFDLIKIFE</sequence>
<reference evidence="1" key="1">
    <citation type="journal article" date="2023" name="Insect Mol. Biol.">
        <title>Genome sequencing provides insights into the evolution of gene families encoding plant cell wall-degrading enzymes in longhorned beetles.</title>
        <authorList>
            <person name="Shin N.R."/>
            <person name="Okamura Y."/>
            <person name="Kirsch R."/>
            <person name="Pauchet Y."/>
        </authorList>
    </citation>
    <scope>NUCLEOTIDE SEQUENCE</scope>
    <source>
        <strain evidence="1">AMC_N1</strain>
    </source>
</reference>
<organism evidence="1 2">
    <name type="scientific">Aromia moschata</name>
    <dbReference type="NCBI Taxonomy" id="1265417"/>
    <lineage>
        <taxon>Eukaryota</taxon>
        <taxon>Metazoa</taxon>
        <taxon>Ecdysozoa</taxon>
        <taxon>Arthropoda</taxon>
        <taxon>Hexapoda</taxon>
        <taxon>Insecta</taxon>
        <taxon>Pterygota</taxon>
        <taxon>Neoptera</taxon>
        <taxon>Endopterygota</taxon>
        <taxon>Coleoptera</taxon>
        <taxon>Polyphaga</taxon>
        <taxon>Cucujiformia</taxon>
        <taxon>Chrysomeloidea</taxon>
        <taxon>Cerambycidae</taxon>
        <taxon>Cerambycinae</taxon>
        <taxon>Callichromatini</taxon>
        <taxon>Aromia</taxon>
    </lineage>
</organism>
<proteinExistence type="predicted"/>
<evidence type="ECO:0000313" key="2">
    <source>
        <dbReference type="Proteomes" id="UP001162162"/>
    </source>
</evidence>